<accession>A0AAE1DXJ5</accession>
<keyword evidence="2" id="KW-1185">Reference proteome</keyword>
<gene>
    <name evidence="1" type="ORF">RRG08_062480</name>
</gene>
<comment type="caution">
    <text evidence="1">The sequence shown here is derived from an EMBL/GenBank/DDBJ whole genome shotgun (WGS) entry which is preliminary data.</text>
</comment>
<reference evidence="1" key="1">
    <citation type="journal article" date="2023" name="G3 (Bethesda)">
        <title>A reference genome for the long-term kleptoplast-retaining sea slug Elysia crispata morphotype clarki.</title>
        <authorList>
            <person name="Eastman K.E."/>
            <person name="Pendleton A.L."/>
            <person name="Shaikh M.A."/>
            <person name="Suttiyut T."/>
            <person name="Ogas R."/>
            <person name="Tomko P."/>
            <person name="Gavelis G."/>
            <person name="Widhalm J.R."/>
            <person name="Wisecaver J.H."/>
        </authorList>
    </citation>
    <scope>NUCLEOTIDE SEQUENCE</scope>
    <source>
        <strain evidence="1">ECLA1</strain>
    </source>
</reference>
<dbReference type="AlphaFoldDB" id="A0AAE1DXJ5"/>
<protein>
    <submittedName>
        <fullName evidence="1">Uncharacterized protein</fullName>
    </submittedName>
</protein>
<evidence type="ECO:0000313" key="1">
    <source>
        <dbReference type="EMBL" id="KAK3785985.1"/>
    </source>
</evidence>
<organism evidence="1 2">
    <name type="scientific">Elysia crispata</name>
    <name type="common">lettuce slug</name>
    <dbReference type="NCBI Taxonomy" id="231223"/>
    <lineage>
        <taxon>Eukaryota</taxon>
        <taxon>Metazoa</taxon>
        <taxon>Spiralia</taxon>
        <taxon>Lophotrochozoa</taxon>
        <taxon>Mollusca</taxon>
        <taxon>Gastropoda</taxon>
        <taxon>Heterobranchia</taxon>
        <taxon>Euthyneura</taxon>
        <taxon>Panpulmonata</taxon>
        <taxon>Sacoglossa</taxon>
        <taxon>Placobranchoidea</taxon>
        <taxon>Plakobranchidae</taxon>
        <taxon>Elysia</taxon>
    </lineage>
</organism>
<evidence type="ECO:0000313" key="2">
    <source>
        <dbReference type="Proteomes" id="UP001283361"/>
    </source>
</evidence>
<dbReference type="Proteomes" id="UP001283361">
    <property type="component" value="Unassembled WGS sequence"/>
</dbReference>
<dbReference type="EMBL" id="JAWDGP010002032">
    <property type="protein sequence ID" value="KAK3785985.1"/>
    <property type="molecule type" value="Genomic_DNA"/>
</dbReference>
<sequence length="55" mass="6479">MGQSHLEPAKNWSFVMHHIWSLLKTVIRDASHLEPAKNWPFVMQRIWSLLKTGHS</sequence>
<proteinExistence type="predicted"/>
<name>A0AAE1DXJ5_9GAST</name>